<accession>A0A239KE08</accession>
<dbReference type="PANTHER" id="PTHR30451:SF20">
    <property type="entry name" value="FIMBRIAE USHER"/>
    <property type="match status" value="1"/>
</dbReference>
<feature type="signal peptide" evidence="10">
    <location>
        <begin position="1"/>
        <end position="18"/>
    </location>
</feature>
<proteinExistence type="inferred from homology"/>
<name>A0A239KE08_9PSED</name>
<keyword evidence="4" id="KW-1134">Transmembrane beta strand</keyword>
<dbReference type="Gene3D" id="3.10.20.410">
    <property type="match status" value="1"/>
</dbReference>
<dbReference type="PANTHER" id="PTHR30451">
    <property type="entry name" value="OUTER MEMBRANE USHER PROTEIN"/>
    <property type="match status" value="1"/>
</dbReference>
<evidence type="ECO:0000256" key="6">
    <source>
        <dbReference type="ARBA" id="ARBA00022729"/>
    </source>
</evidence>
<dbReference type="AlphaFoldDB" id="A0A239KE08"/>
<keyword evidence="8 9" id="KW-0998">Cell outer membrane</keyword>
<evidence type="ECO:0000256" key="1">
    <source>
        <dbReference type="ARBA" id="ARBA00004571"/>
    </source>
</evidence>
<dbReference type="InterPro" id="IPR037224">
    <property type="entry name" value="PapC_N_sf"/>
</dbReference>
<keyword evidence="6 10" id="KW-0732">Signal</keyword>
<dbReference type="InterPro" id="IPR043142">
    <property type="entry name" value="PapC-like_C_sf"/>
</dbReference>
<dbReference type="FunFam" id="2.60.40.3110:FF:000001">
    <property type="entry name" value="Putative fimbrial outer membrane usher"/>
    <property type="match status" value="1"/>
</dbReference>
<dbReference type="Pfam" id="PF13953">
    <property type="entry name" value="PapC_C"/>
    <property type="match status" value="1"/>
</dbReference>
<sequence>MTVSPVAGAILATRSSFAQSSLTAFLLGAVMGGLETASAAENVEDKGVIFNEAFLPQSSRGLDLSHYEKGNPALPGEYRADIEVNGKLISRQDIRIVAAAGKGNTYVCFERALLELVGVDVNKLSAKALELLEQAKGCTSLPELIEGASAAYNLSEQRLEISIPQAFMRRGARGYVSPELWDRGITAATLGYNLNANHNQTDFGNYDSAYLGLAAGLNLGDWRLRHNGSTTWQKELGYDYQVINTYAQRDLTSLKSQLTLGEANTGGELFDTVAYRGVSISSDERMQPESLRGYAPVIRGIARTSARVEVRQAGNLLYETNVAPGAFVIDDLYPTGYGGDLDVTVHEADGSEQNFKVPYAAVGQLLRPGTTRFSVTAGETRDNFVDKQAKFVQGTVQRGLTNSLTGYTGGQGSDDYMAVMTGLAFSTPIGALAADVTHAQTNLESGKENGQSVRLTYNKNILSTGSNFALAAYRFSTSGYMDFSNALQTIDAESAGLDASTIGRPRNRLSFTADQSLGRFGHLSATAIRQNYWNIPGTDLQYQAAYSKQFGDVSFSLSANRTRMSEGDMQNSLMLTVSMPLKFGDSTYRPQLSASVGRDASGEYNEQVTLSGTAGKARQVSYGITGSHQGASNGTSTSVNGQYIGSKAIAGGTLSQGDGYQSVSLNMSGSVIAHRGGVTLTPYQGETMALVGAEGAAGAKVAGFPGLELDSNGYAVVPHLQPYELNEVSIDPSGTSMDLELQETSQQVAPRAGAVVLLKYAAVKGDAVFVIASQKDGSPVPFGASVTDSKGASIGVVGQAGQLYARLQDENRVLNVSWGDQAHQSCVLILPVEKEKKPATEVVCKQA</sequence>
<comment type="similarity">
    <text evidence="2 9">Belongs to the fimbrial export usher family.</text>
</comment>
<dbReference type="Gene3D" id="2.60.40.3110">
    <property type="match status" value="1"/>
</dbReference>
<dbReference type="GO" id="GO:0009279">
    <property type="term" value="C:cell outer membrane"/>
    <property type="evidence" value="ECO:0007669"/>
    <property type="project" value="UniProtKB-SubCell"/>
</dbReference>
<dbReference type="SUPFAM" id="SSF141729">
    <property type="entry name" value="FimD N-terminal domain-like"/>
    <property type="match status" value="1"/>
</dbReference>
<dbReference type="EMBL" id="FZPC01000015">
    <property type="protein sequence ID" value="SNT15903.1"/>
    <property type="molecule type" value="Genomic_DNA"/>
</dbReference>
<keyword evidence="15" id="KW-1185">Reference proteome</keyword>
<feature type="domain" description="PapC-like C-terminal" evidence="11">
    <location>
        <begin position="773"/>
        <end position="827"/>
    </location>
</feature>
<evidence type="ECO:0000256" key="4">
    <source>
        <dbReference type="ARBA" id="ARBA00022452"/>
    </source>
</evidence>
<organism evidence="13 16">
    <name type="scientific">Pseudomonas delhiensis</name>
    <dbReference type="NCBI Taxonomy" id="366289"/>
    <lineage>
        <taxon>Bacteria</taxon>
        <taxon>Pseudomonadati</taxon>
        <taxon>Pseudomonadota</taxon>
        <taxon>Gammaproteobacteria</taxon>
        <taxon>Pseudomonadales</taxon>
        <taxon>Pseudomonadaceae</taxon>
        <taxon>Pseudomonas</taxon>
    </lineage>
</organism>
<dbReference type="InterPro" id="IPR042186">
    <property type="entry name" value="FimD_plug_dom"/>
</dbReference>
<evidence type="ECO:0000313" key="16">
    <source>
        <dbReference type="Proteomes" id="UP000199693"/>
    </source>
</evidence>
<dbReference type="GO" id="GO:0015473">
    <property type="term" value="F:fimbrial usher porin activity"/>
    <property type="evidence" value="ECO:0007669"/>
    <property type="project" value="InterPro"/>
</dbReference>
<feature type="chain" id="PRO_5030040876" evidence="10">
    <location>
        <begin position="19"/>
        <end position="847"/>
    </location>
</feature>
<dbReference type="Pfam" id="PF00577">
    <property type="entry name" value="Usher"/>
    <property type="match status" value="1"/>
</dbReference>
<comment type="subcellular location">
    <subcellularLocation>
        <location evidence="1 9">Cell outer membrane</location>
        <topology evidence="1 9">Multi-pass membrane protein</topology>
    </subcellularLocation>
</comment>
<evidence type="ECO:0000256" key="8">
    <source>
        <dbReference type="ARBA" id="ARBA00023237"/>
    </source>
</evidence>
<reference evidence="14 15" key="2">
    <citation type="submission" date="2017-06" db="EMBL/GenBank/DDBJ databases">
        <authorList>
            <person name="Varghese N."/>
            <person name="Submissions S."/>
        </authorList>
    </citation>
    <scope>NUCLEOTIDE SEQUENCE [LARGE SCALE GENOMIC DNA]</scope>
    <source>
        <strain evidence="14 15">RLD-1</strain>
    </source>
</reference>
<evidence type="ECO:0000259" key="11">
    <source>
        <dbReference type="Pfam" id="PF13953"/>
    </source>
</evidence>
<dbReference type="Gene3D" id="2.60.40.2610">
    <property type="entry name" value="Outer membrane usher protein FimD, plug domain"/>
    <property type="match status" value="1"/>
</dbReference>
<reference evidence="13 16" key="1">
    <citation type="submission" date="2016-10" db="EMBL/GenBank/DDBJ databases">
        <authorList>
            <person name="de Groot N.N."/>
        </authorList>
    </citation>
    <scope>NUCLEOTIDE SEQUENCE [LARGE SCALE GENOMIC DNA]</scope>
    <source>
        <strain evidence="13 16">CCM 7361</strain>
    </source>
</reference>
<dbReference type="InterPro" id="IPR025885">
    <property type="entry name" value="PapC_N"/>
</dbReference>
<keyword evidence="5 9" id="KW-0812">Transmembrane</keyword>
<evidence type="ECO:0000256" key="9">
    <source>
        <dbReference type="RuleBase" id="RU003884"/>
    </source>
</evidence>
<dbReference type="Proteomes" id="UP000199693">
    <property type="component" value="Unassembled WGS sequence"/>
</dbReference>
<evidence type="ECO:0000256" key="7">
    <source>
        <dbReference type="ARBA" id="ARBA00023136"/>
    </source>
</evidence>
<evidence type="ECO:0000256" key="10">
    <source>
        <dbReference type="SAM" id="SignalP"/>
    </source>
</evidence>
<protein>
    <submittedName>
        <fullName evidence="13">Outer membrane usher protein</fullName>
    </submittedName>
</protein>
<evidence type="ECO:0000259" key="12">
    <source>
        <dbReference type="Pfam" id="PF13954"/>
    </source>
</evidence>
<dbReference type="RefSeq" id="WP_244160932.1">
    <property type="nucleotide sequence ID" value="NZ_FNEC01000015.1"/>
</dbReference>
<gene>
    <name evidence="13" type="ORF">SAMN05216189_101533</name>
    <name evidence="14" type="ORF">SAMN06295949_115106</name>
</gene>
<keyword evidence="9" id="KW-1029">Fimbrium biogenesis</keyword>
<dbReference type="Proteomes" id="UP000198309">
    <property type="component" value="Unassembled WGS sequence"/>
</dbReference>
<dbReference type="Pfam" id="PF13954">
    <property type="entry name" value="PapC_N"/>
    <property type="match status" value="1"/>
</dbReference>
<evidence type="ECO:0000313" key="15">
    <source>
        <dbReference type="Proteomes" id="UP000198309"/>
    </source>
</evidence>
<evidence type="ECO:0000256" key="3">
    <source>
        <dbReference type="ARBA" id="ARBA00022448"/>
    </source>
</evidence>
<dbReference type="InterPro" id="IPR000015">
    <property type="entry name" value="Fimb_usher"/>
</dbReference>
<feature type="domain" description="PapC N-terminal" evidence="12">
    <location>
        <begin position="50"/>
        <end position="196"/>
    </location>
</feature>
<evidence type="ECO:0000256" key="5">
    <source>
        <dbReference type="ARBA" id="ARBA00022692"/>
    </source>
</evidence>
<evidence type="ECO:0000256" key="2">
    <source>
        <dbReference type="ARBA" id="ARBA00008064"/>
    </source>
</evidence>
<evidence type="ECO:0000313" key="13">
    <source>
        <dbReference type="EMBL" id="SDJ30760.1"/>
    </source>
</evidence>
<keyword evidence="3 9" id="KW-0813">Transport</keyword>
<dbReference type="PROSITE" id="PS01151">
    <property type="entry name" value="FIMBRIAL_USHER"/>
    <property type="match status" value="1"/>
</dbReference>
<keyword evidence="7 9" id="KW-0472">Membrane</keyword>
<dbReference type="EMBL" id="FNEC01000015">
    <property type="protein sequence ID" value="SDJ30760.1"/>
    <property type="molecule type" value="Genomic_DNA"/>
</dbReference>
<dbReference type="Gene3D" id="2.60.40.2070">
    <property type="match status" value="1"/>
</dbReference>
<dbReference type="InterPro" id="IPR018030">
    <property type="entry name" value="Fimbrial_membr_usher_CS"/>
</dbReference>
<dbReference type="GO" id="GO:0009297">
    <property type="term" value="P:pilus assembly"/>
    <property type="evidence" value="ECO:0007669"/>
    <property type="project" value="InterPro"/>
</dbReference>
<evidence type="ECO:0000313" key="14">
    <source>
        <dbReference type="EMBL" id="SNT15903.1"/>
    </source>
</evidence>
<dbReference type="InterPro" id="IPR025949">
    <property type="entry name" value="PapC-like_C"/>
</dbReference>